<accession>A0AAV8QFR8</accession>
<keyword evidence="2" id="KW-1185">Reference proteome</keyword>
<comment type="caution">
    <text evidence="1">The sequence shown here is derived from an EMBL/GenBank/DDBJ whole genome shotgun (WGS) entry which is preliminary data.</text>
</comment>
<evidence type="ECO:0000313" key="1">
    <source>
        <dbReference type="EMBL" id="KAJ8476445.1"/>
    </source>
</evidence>
<proteinExistence type="predicted"/>
<dbReference type="AlphaFoldDB" id="A0AAV8QFR8"/>
<dbReference type="Proteomes" id="UP001222027">
    <property type="component" value="Unassembled WGS sequence"/>
</dbReference>
<dbReference type="EMBL" id="JAQQAF010000006">
    <property type="protein sequence ID" value="KAJ8476445.1"/>
    <property type="molecule type" value="Genomic_DNA"/>
</dbReference>
<organism evidence="1 2">
    <name type="scientific">Ensete ventricosum</name>
    <name type="common">Abyssinian banana</name>
    <name type="synonym">Musa ensete</name>
    <dbReference type="NCBI Taxonomy" id="4639"/>
    <lineage>
        <taxon>Eukaryota</taxon>
        <taxon>Viridiplantae</taxon>
        <taxon>Streptophyta</taxon>
        <taxon>Embryophyta</taxon>
        <taxon>Tracheophyta</taxon>
        <taxon>Spermatophyta</taxon>
        <taxon>Magnoliopsida</taxon>
        <taxon>Liliopsida</taxon>
        <taxon>Zingiberales</taxon>
        <taxon>Musaceae</taxon>
        <taxon>Ensete</taxon>
    </lineage>
</organism>
<protein>
    <submittedName>
        <fullName evidence="1">Uncharacterized protein</fullName>
    </submittedName>
</protein>
<reference evidence="1 2" key="1">
    <citation type="submission" date="2022-12" db="EMBL/GenBank/DDBJ databases">
        <title>Chromosome-scale assembly of the Ensete ventricosum genome.</title>
        <authorList>
            <person name="Dussert Y."/>
            <person name="Stocks J."/>
            <person name="Wendawek A."/>
            <person name="Woldeyes F."/>
            <person name="Nichols R.A."/>
            <person name="Borrell J.S."/>
        </authorList>
    </citation>
    <scope>NUCLEOTIDE SEQUENCE [LARGE SCALE GENOMIC DNA]</scope>
    <source>
        <strain evidence="2">cv. Maze</strain>
        <tissue evidence="1">Seeds</tissue>
    </source>
</reference>
<sequence length="210" mass="23069">MEGLPLLTIGGGREVQVGELTTYGWGQLRTCQLQFPDGRLTQSMARLLAPRDVRNRGRSSPRSIRSLQDRDKISTVHLVSWVVQTPLVSASTRASCSRTLQCRSPSLALRRFCFHGTDEAVAANLLKVAILGGAGLYDVEGGHGAIVFNRIKDKVLSPRNASDGAVRGWRGQSYTMFATHGLISWSGDLQMLLYLQMFKFCENDACPDSP</sequence>
<gene>
    <name evidence="1" type="ORF">OPV22_020172</name>
</gene>
<evidence type="ECO:0000313" key="2">
    <source>
        <dbReference type="Proteomes" id="UP001222027"/>
    </source>
</evidence>
<name>A0AAV8QFR8_ENSVE</name>